<evidence type="ECO:0000313" key="4">
    <source>
        <dbReference type="EMBL" id="CAI0404556.1"/>
    </source>
</evidence>
<dbReference type="CDD" id="cd05286">
    <property type="entry name" value="QOR2"/>
    <property type="match status" value="1"/>
</dbReference>
<proteinExistence type="predicted"/>
<dbReference type="InterPro" id="IPR059080">
    <property type="entry name" value="WHD_PTC1"/>
</dbReference>
<organism evidence="4 5">
    <name type="scientific">Linum tenue</name>
    <dbReference type="NCBI Taxonomy" id="586396"/>
    <lineage>
        <taxon>Eukaryota</taxon>
        <taxon>Viridiplantae</taxon>
        <taxon>Streptophyta</taxon>
        <taxon>Embryophyta</taxon>
        <taxon>Tracheophyta</taxon>
        <taxon>Spermatophyta</taxon>
        <taxon>Magnoliopsida</taxon>
        <taxon>eudicotyledons</taxon>
        <taxon>Gunneridae</taxon>
        <taxon>Pentapetalae</taxon>
        <taxon>rosids</taxon>
        <taxon>fabids</taxon>
        <taxon>Malpighiales</taxon>
        <taxon>Linaceae</taxon>
        <taxon>Linum</taxon>
    </lineage>
</organism>
<dbReference type="GO" id="GO:0003960">
    <property type="term" value="F:quinone reductase (NADPH) activity"/>
    <property type="evidence" value="ECO:0007669"/>
    <property type="project" value="InterPro"/>
</dbReference>
<reference evidence="4" key="1">
    <citation type="submission" date="2022-08" db="EMBL/GenBank/DDBJ databases">
        <authorList>
            <person name="Gutierrez-Valencia J."/>
        </authorList>
    </citation>
    <scope>NUCLEOTIDE SEQUENCE</scope>
</reference>
<keyword evidence="5" id="KW-1185">Reference proteome</keyword>
<accession>A0AAV0J3T5</accession>
<feature type="region of interest" description="Disordered" evidence="2">
    <location>
        <begin position="1154"/>
        <end position="1174"/>
    </location>
</feature>
<gene>
    <name evidence="4" type="ORF">LITE_LOCUS12527</name>
</gene>
<dbReference type="InterPro" id="IPR013149">
    <property type="entry name" value="ADH-like_C"/>
</dbReference>
<dbReference type="InterPro" id="IPR011032">
    <property type="entry name" value="GroES-like_sf"/>
</dbReference>
<evidence type="ECO:0000259" key="3">
    <source>
        <dbReference type="SMART" id="SM00829"/>
    </source>
</evidence>
<dbReference type="GO" id="GO:0051177">
    <property type="term" value="P:meiotic sister chromatid cohesion"/>
    <property type="evidence" value="ECO:0007669"/>
    <property type="project" value="InterPro"/>
</dbReference>
<dbReference type="InterPro" id="IPR047618">
    <property type="entry name" value="QOR-like"/>
</dbReference>
<evidence type="ECO:0000313" key="5">
    <source>
        <dbReference type="Proteomes" id="UP001154282"/>
    </source>
</evidence>
<dbReference type="Proteomes" id="UP001154282">
    <property type="component" value="Unassembled WGS sequence"/>
</dbReference>
<dbReference type="SUPFAM" id="SSF51735">
    <property type="entry name" value="NAD(P)-binding Rossmann-fold domains"/>
    <property type="match status" value="1"/>
</dbReference>
<protein>
    <recommendedName>
        <fullName evidence="3">Enoyl reductase (ER) domain-containing protein</fullName>
    </recommendedName>
</protein>
<feature type="compositionally biased region" description="Acidic residues" evidence="2">
    <location>
        <begin position="749"/>
        <end position="773"/>
    </location>
</feature>
<comment type="caution">
    <text evidence="4">The sequence shown here is derived from an EMBL/GenBank/DDBJ whole genome shotgun (WGS) entry which is preliminary data.</text>
</comment>
<dbReference type="Gene3D" id="3.40.50.720">
    <property type="entry name" value="NAD(P)-binding Rossmann-like Domain"/>
    <property type="match status" value="2"/>
</dbReference>
<dbReference type="Pfam" id="PF00107">
    <property type="entry name" value="ADH_zinc_N"/>
    <property type="match status" value="1"/>
</dbReference>
<feature type="domain" description="Enoyl reductase (ER)" evidence="3">
    <location>
        <begin position="80"/>
        <end position="449"/>
    </location>
</feature>
<dbReference type="GO" id="GO:0007131">
    <property type="term" value="P:reciprocal meiotic recombination"/>
    <property type="evidence" value="ECO:0007669"/>
    <property type="project" value="InterPro"/>
</dbReference>
<dbReference type="Pfam" id="PF25874">
    <property type="entry name" value="WHD_plant_repro"/>
    <property type="match status" value="1"/>
</dbReference>
<keyword evidence="1" id="KW-0175">Coiled coil</keyword>
<dbReference type="InterPro" id="IPR044221">
    <property type="entry name" value="DYAD/AMEIOTIC1"/>
</dbReference>
<name>A0AAV0J3T5_9ROSI</name>
<dbReference type="PANTHER" id="PTHR46740">
    <property type="entry name" value="PROTEIN DYAD"/>
    <property type="match status" value="1"/>
</dbReference>
<dbReference type="GO" id="GO:0008270">
    <property type="term" value="F:zinc ion binding"/>
    <property type="evidence" value="ECO:0007669"/>
    <property type="project" value="InterPro"/>
</dbReference>
<dbReference type="PANTHER" id="PTHR46740:SF2">
    <property type="entry name" value="PROTEIN DYAD"/>
    <property type="match status" value="1"/>
</dbReference>
<feature type="compositionally biased region" description="Basic residues" evidence="2">
    <location>
        <begin position="801"/>
        <end position="810"/>
    </location>
</feature>
<dbReference type="SUPFAM" id="SSF50129">
    <property type="entry name" value="GroES-like"/>
    <property type="match status" value="1"/>
</dbReference>
<dbReference type="InterPro" id="IPR020843">
    <property type="entry name" value="ER"/>
</dbReference>
<dbReference type="EMBL" id="CAMGYJ010000004">
    <property type="protein sequence ID" value="CAI0404556.1"/>
    <property type="molecule type" value="Genomic_DNA"/>
</dbReference>
<dbReference type="InterPro" id="IPR036291">
    <property type="entry name" value="NAD(P)-bd_dom_sf"/>
</dbReference>
<feature type="region of interest" description="Disordered" evidence="2">
    <location>
        <begin position="787"/>
        <end position="811"/>
    </location>
</feature>
<evidence type="ECO:0000256" key="2">
    <source>
        <dbReference type="SAM" id="MobiDB-lite"/>
    </source>
</evidence>
<dbReference type="AlphaFoldDB" id="A0AAV0J3T5"/>
<feature type="compositionally biased region" description="Basic and acidic residues" evidence="2">
    <location>
        <begin position="739"/>
        <end position="748"/>
    </location>
</feature>
<dbReference type="SMART" id="SM00829">
    <property type="entry name" value="PKS_ER"/>
    <property type="match status" value="1"/>
</dbReference>
<evidence type="ECO:0000256" key="1">
    <source>
        <dbReference type="SAM" id="Coils"/>
    </source>
</evidence>
<dbReference type="InterPro" id="IPR002364">
    <property type="entry name" value="Quin_OxRdtase/zeta-crystal_CS"/>
</dbReference>
<feature type="region of interest" description="Disordered" evidence="2">
    <location>
        <begin position="728"/>
        <end position="773"/>
    </location>
</feature>
<sequence length="1243" mass="137663">MGSVRVKWLSQTLPTLTARALLPHYSGSATFVRKLTSNCRTLLSYSSPSTTHRRSAVRALVSTSDSITKMVKAIKVHELGGPEVLKWEDVEIGQPGEGEILVKNKAIGLNFIDTYFRKGVYQPAKLPFTPGGVLYFHAESSELLCSYCMLIPLVSCFAGMEAVGEVIAVGNGVTDVKVGDIVGYAGNPMGAYAEEQILPVDRAVPVPPSIDPVVAASAMLKGMTAQFLLHRCFKVEPGHTILVHAAAGGVGSLLCQWGKSLGATVIGTVSTKEKAAQATEDGCHHVINYKEEDFVARVNEITSGKGVNVVYDSVGKDTIQVTDNVFPSPTSSSHHMLCRHVAETHPTLFNAQGSLSCLKIRGYLVVFGQSSGTPDPIPLSALAPKCLYLTRPSLMMYTTTREELLETAADVFANMESGALRVRVNHTYPLSEAAKAHSDLESRKTSGAIHTIELLNWFNTQFRISLFLPSQLNLHSLMIGVSDARLLYKFIYGRFFVSGTKSTMELLHDAAARSLTAMMYSKGHEPPMASEDCYYAAARRPLLEAPELGLPLAPVLEYSHTWVQDPAEHIKVNCLYEIDHSMLPNRAPDQLKSVRVVMVNEKTRMRVSLRYPSIYSIRAYFNDGTGCSGPEVKHIPMLDERCVIGSEVAGEALYRRILPDEVAKKKWDWNFWIVPSVASQKVSNLRLKGSSSTNNGSGALTKDSLLSELKTPGIVNWGQRRRVRFMGRHVEDKEEPSDWMEKNDKDDGSDGEEDQSDPASGEEECEEEEDTEEVIVKAKTRECRENLKRKKNQLPSSTIQLRKRPKRGKNKNQIVVYRQKINKKKKVVKKTIDRWSAERYQLAEVNMLKIMKEEKALFGNPMLRPVLRAKARRLIGDTGLLDHLLKHMAGKVAPGGEERFRRRHNAEGSMEYWLEKANLLDLRREAGVQDPYWIPPPGWKPGDNPSQDPVCATQIKKLTEQVEKLKRDMEDLASKKQEEELAIAAMPISSSLTTLSMEHDNLLTPLKEAMATRNRAEEKQLERPQQLEEETMTQLMITQSVEHHFEEGNRSQNSTTPTPMEDRAAKIQRLRSSGFRICKPGGTFLWPDMATASSPTVHLDGFLARTPSSVSSLSSSITTLTSADSQHSPSPLMRPVAERTSEFAIALTTPPSSSAVPSILRRQGRNNSATPRTPLINLNEVPRIRTENPIQVSPGPVTYQRRNHHQSFSAGTMAAASCLPLGVQTWLAIGGGNPSSEKDCKRG</sequence>
<feature type="coiled-coil region" evidence="1">
    <location>
        <begin position="955"/>
        <end position="982"/>
    </location>
</feature>
<dbReference type="Gene3D" id="3.90.180.10">
    <property type="entry name" value="Medium-chain alcohol dehydrogenases, catalytic domain"/>
    <property type="match status" value="3"/>
</dbReference>
<dbReference type="PROSITE" id="PS01162">
    <property type="entry name" value="QOR_ZETA_CRYSTAL"/>
    <property type="match status" value="1"/>
</dbReference>